<dbReference type="GO" id="GO:0005525">
    <property type="term" value="F:GTP binding"/>
    <property type="evidence" value="ECO:0007669"/>
    <property type="project" value="UniProtKB-KW"/>
</dbReference>
<dbReference type="SUPFAM" id="SSF52540">
    <property type="entry name" value="P-loop containing nucleoside triphosphate hydrolases"/>
    <property type="match status" value="1"/>
</dbReference>
<dbReference type="InterPro" id="IPR027417">
    <property type="entry name" value="P-loop_NTPase"/>
</dbReference>
<evidence type="ECO:0000313" key="8">
    <source>
        <dbReference type="Proteomes" id="UP000243297"/>
    </source>
</evidence>
<accession>A0A1T4NFG8</accession>
<dbReference type="STRING" id="118967.SAMN02745191_1603"/>
<dbReference type="PIRSF" id="PIRSF006230">
    <property type="entry name" value="MG442"/>
    <property type="match status" value="1"/>
</dbReference>
<comment type="subcellular location">
    <subcellularLocation>
        <location evidence="4">Cytoplasm</location>
    </subcellularLocation>
</comment>
<dbReference type="RefSeq" id="WP_200804780.1">
    <property type="nucleotide sequence ID" value="NZ_FUWY01000004.1"/>
</dbReference>
<comment type="function">
    <text evidence="4">Required for a late step of 50S ribosomal subunit assembly. Has GTPase activity.</text>
</comment>
<dbReference type="Pfam" id="PF01926">
    <property type="entry name" value="MMR_HSR1"/>
    <property type="match status" value="1"/>
</dbReference>
<dbReference type="CDD" id="cd01856">
    <property type="entry name" value="YlqF"/>
    <property type="match status" value="1"/>
</dbReference>
<dbReference type="EMBL" id="FUWY01000004">
    <property type="protein sequence ID" value="SJZ77757.1"/>
    <property type="molecule type" value="Genomic_DNA"/>
</dbReference>
<dbReference type="GO" id="GO:0005737">
    <property type="term" value="C:cytoplasm"/>
    <property type="evidence" value="ECO:0007669"/>
    <property type="project" value="UniProtKB-SubCell"/>
</dbReference>
<dbReference type="PANTHER" id="PTHR45782">
    <property type="entry name" value="MITOCHONDRIAL RIBOSOME-ASSOCIATED GTPASE 1"/>
    <property type="match status" value="1"/>
</dbReference>
<dbReference type="Proteomes" id="UP000243297">
    <property type="component" value="Unassembled WGS sequence"/>
</dbReference>
<dbReference type="InterPro" id="IPR006073">
    <property type="entry name" value="GTP-bd"/>
</dbReference>
<keyword evidence="4" id="KW-0963">Cytoplasm</keyword>
<reference evidence="8" key="1">
    <citation type="submission" date="2017-02" db="EMBL/GenBank/DDBJ databases">
        <authorList>
            <person name="Varghese N."/>
            <person name="Submissions S."/>
        </authorList>
    </citation>
    <scope>NUCLEOTIDE SEQUENCE [LARGE SCALE GENOMIC DNA]</scope>
    <source>
        <strain evidence="8">ATCC 25662</strain>
    </source>
</reference>
<sequence length="291" mass="33350">MPENENNQEMMNINWFPGHMTRAKRQMQEALKTVDMVIELRDSRIPNASKNPMIEQLIQGKPRLILLSKKDKGDNKEIEKWIQALSNDTTMVVSVDLIHDNVVEIIVNACKKVMKPKIDKQISRGIRPRAIRAMVCGIPNVGKSTLINRIVKKKVAETANKPGVTRALKWIKLNKDLELLDTPGVLWPKFEDPEVGYYLALTGAIRDEILNLEEIAAFAMKRLIAQYPENLTHLYGIEVVDDPYKMIEEIGRSKNLIKANNEVDYDRSVDFFIKDVRADKCGRITWEKVDV</sequence>
<evidence type="ECO:0000256" key="3">
    <source>
        <dbReference type="ARBA" id="ARBA00023134"/>
    </source>
</evidence>
<dbReference type="GO" id="GO:0003924">
    <property type="term" value="F:GTPase activity"/>
    <property type="evidence" value="ECO:0007669"/>
    <property type="project" value="TreeGrafter"/>
</dbReference>
<keyword evidence="2 4" id="KW-0547">Nucleotide-binding</keyword>
<feature type="domain" description="G" evidence="6">
    <location>
        <begin position="133"/>
        <end position="187"/>
    </location>
</feature>
<dbReference type="PANTHER" id="PTHR45782:SF4">
    <property type="entry name" value="MITOCHONDRIAL RIBOSOME-ASSOCIATED GTPASE 1"/>
    <property type="match status" value="1"/>
</dbReference>
<evidence type="ECO:0000256" key="1">
    <source>
        <dbReference type="ARBA" id="ARBA00014898"/>
    </source>
</evidence>
<keyword evidence="8" id="KW-1185">Reference proteome</keyword>
<dbReference type="InterPro" id="IPR016478">
    <property type="entry name" value="GTPase_MTG1"/>
</dbReference>
<feature type="binding site" evidence="5">
    <location>
        <begin position="140"/>
        <end position="145"/>
    </location>
    <ligand>
        <name>GTP</name>
        <dbReference type="ChEBI" id="CHEBI:37565"/>
    </ligand>
</feature>
<dbReference type="NCBIfam" id="TIGR03596">
    <property type="entry name" value="GTPase_YlqF"/>
    <property type="match status" value="1"/>
</dbReference>
<feature type="binding site" evidence="5">
    <location>
        <position position="184"/>
    </location>
    <ligand>
        <name>GTP</name>
        <dbReference type="ChEBI" id="CHEBI:37565"/>
    </ligand>
</feature>
<proteinExistence type="inferred from homology"/>
<dbReference type="InterPro" id="IPR023179">
    <property type="entry name" value="GTP-bd_ortho_bundle_sf"/>
</dbReference>
<dbReference type="GO" id="GO:0006412">
    <property type="term" value="P:translation"/>
    <property type="evidence" value="ECO:0007669"/>
    <property type="project" value="TreeGrafter"/>
</dbReference>
<evidence type="ECO:0000256" key="5">
    <source>
        <dbReference type="PIRSR" id="PIRSR006230-1"/>
    </source>
</evidence>
<dbReference type="InterPro" id="IPR019991">
    <property type="entry name" value="GTP-bd_ribosome_bgen"/>
</dbReference>
<gene>
    <name evidence="7" type="ORF">SAMN02745191_1603</name>
</gene>
<evidence type="ECO:0000256" key="2">
    <source>
        <dbReference type="ARBA" id="ARBA00022741"/>
    </source>
</evidence>
<comment type="similarity">
    <text evidence="4">Belongs to the TRAFAC class YlqF/YawG GTPase family. MTG1 subfamily.</text>
</comment>
<protein>
    <recommendedName>
        <fullName evidence="1 4">Ribosome biogenesis GTPase A</fullName>
    </recommendedName>
</protein>
<evidence type="ECO:0000259" key="6">
    <source>
        <dbReference type="Pfam" id="PF01926"/>
    </source>
</evidence>
<name>A0A1T4NFG8_9FIRM</name>
<organism evidence="7 8">
    <name type="scientific">Anaerorhabdus furcosa</name>
    <dbReference type="NCBI Taxonomy" id="118967"/>
    <lineage>
        <taxon>Bacteria</taxon>
        <taxon>Bacillati</taxon>
        <taxon>Bacillota</taxon>
        <taxon>Erysipelotrichia</taxon>
        <taxon>Erysipelotrichales</taxon>
        <taxon>Erysipelotrichaceae</taxon>
        <taxon>Anaerorhabdus</taxon>
    </lineage>
</organism>
<dbReference type="AlphaFoldDB" id="A0A1T4NFG8"/>
<keyword evidence="3 4" id="KW-0342">GTP-binding</keyword>
<dbReference type="Gene3D" id="3.40.50.300">
    <property type="entry name" value="P-loop containing nucleotide triphosphate hydrolases"/>
    <property type="match status" value="1"/>
</dbReference>
<dbReference type="FunFam" id="3.40.50.300:FF:000590">
    <property type="entry name" value="Ribosome biogenesis GTPase A"/>
    <property type="match status" value="1"/>
</dbReference>
<evidence type="ECO:0000256" key="4">
    <source>
        <dbReference type="PIRNR" id="PIRNR006230"/>
    </source>
</evidence>
<dbReference type="Gene3D" id="1.10.1580.10">
    <property type="match status" value="1"/>
</dbReference>
<evidence type="ECO:0000313" key="7">
    <source>
        <dbReference type="EMBL" id="SJZ77757.1"/>
    </source>
</evidence>